<accession>A0A3M7Q9X6</accession>
<dbReference type="EMBL" id="REGN01006867">
    <property type="protein sequence ID" value="RNA08049.1"/>
    <property type="molecule type" value="Genomic_DNA"/>
</dbReference>
<evidence type="ECO:0000256" key="1">
    <source>
        <dbReference type="SAM" id="MobiDB-lite"/>
    </source>
</evidence>
<comment type="caution">
    <text evidence="2">The sequence shown here is derived from an EMBL/GenBank/DDBJ whole genome shotgun (WGS) entry which is preliminary data.</text>
</comment>
<proteinExistence type="predicted"/>
<evidence type="ECO:0000313" key="3">
    <source>
        <dbReference type="Proteomes" id="UP000276133"/>
    </source>
</evidence>
<dbReference type="PANTHER" id="PTHR10170">
    <property type="entry name" value="HUNTINGTON DISEASE PROTEIN"/>
    <property type="match status" value="1"/>
</dbReference>
<dbReference type="InterPro" id="IPR028426">
    <property type="entry name" value="Huntingtin_fam"/>
</dbReference>
<dbReference type="PANTHER" id="PTHR10170:SF10">
    <property type="entry name" value="HUNTINGTIN"/>
    <property type="match status" value="1"/>
</dbReference>
<dbReference type="PRINTS" id="PR00375">
    <property type="entry name" value="HUNTINGTIN"/>
</dbReference>
<organism evidence="2 3">
    <name type="scientific">Brachionus plicatilis</name>
    <name type="common">Marine rotifer</name>
    <name type="synonym">Brachionus muelleri</name>
    <dbReference type="NCBI Taxonomy" id="10195"/>
    <lineage>
        <taxon>Eukaryota</taxon>
        <taxon>Metazoa</taxon>
        <taxon>Spiralia</taxon>
        <taxon>Gnathifera</taxon>
        <taxon>Rotifera</taxon>
        <taxon>Eurotatoria</taxon>
        <taxon>Monogononta</taxon>
        <taxon>Pseudotrocha</taxon>
        <taxon>Ploima</taxon>
        <taxon>Brachionidae</taxon>
        <taxon>Brachionus</taxon>
    </lineage>
</organism>
<name>A0A3M7Q9X6_BRAPC</name>
<feature type="non-terminal residue" evidence="2">
    <location>
        <position position="1"/>
    </location>
</feature>
<dbReference type="GO" id="GO:0005737">
    <property type="term" value="C:cytoplasm"/>
    <property type="evidence" value="ECO:0007669"/>
    <property type="project" value="InterPro"/>
</dbReference>
<dbReference type="STRING" id="10195.A0A3M7Q9X6"/>
<evidence type="ECO:0000313" key="2">
    <source>
        <dbReference type="EMBL" id="RNA08049.1"/>
    </source>
</evidence>
<feature type="compositionally biased region" description="Low complexity" evidence="1">
    <location>
        <begin position="31"/>
        <end position="45"/>
    </location>
</feature>
<keyword evidence="3" id="KW-1185">Reference proteome</keyword>
<dbReference type="InterPro" id="IPR024613">
    <property type="entry name" value="Huntingtin_N_HEAT_rpt-2"/>
</dbReference>
<dbReference type="OrthoDB" id="10065698at2759"/>
<dbReference type="InterPro" id="IPR000091">
    <property type="entry name" value="Huntingtin"/>
</dbReference>
<dbReference type="Pfam" id="PF12372">
    <property type="entry name" value="Htt_N-HEAT"/>
    <property type="match status" value="2"/>
</dbReference>
<gene>
    <name evidence="2" type="ORF">BpHYR1_001605</name>
</gene>
<reference evidence="2 3" key="1">
    <citation type="journal article" date="2018" name="Sci. Rep.">
        <title>Genomic signatures of local adaptation to the degree of environmental predictability in rotifers.</title>
        <authorList>
            <person name="Franch-Gras L."/>
            <person name="Hahn C."/>
            <person name="Garcia-Roger E.M."/>
            <person name="Carmona M.J."/>
            <person name="Serra M."/>
            <person name="Gomez A."/>
        </authorList>
    </citation>
    <scope>NUCLEOTIDE SEQUENCE [LARGE SCALE GENOMIC DNA]</scope>
    <source>
        <strain evidence="2">HYR1</strain>
    </source>
</reference>
<feature type="region of interest" description="Disordered" evidence="1">
    <location>
        <begin position="31"/>
        <end position="51"/>
    </location>
</feature>
<dbReference type="AlphaFoldDB" id="A0A3M7Q9X6"/>
<dbReference type="Proteomes" id="UP000276133">
    <property type="component" value="Unassembled WGS sequence"/>
</dbReference>
<protein>
    <submittedName>
        <fullName evidence="2">Huntingtin</fullName>
    </submittedName>
</protein>
<dbReference type="GO" id="GO:0005634">
    <property type="term" value="C:nucleus"/>
    <property type="evidence" value="ECO:0007669"/>
    <property type="project" value="InterPro"/>
</dbReference>
<sequence length="677" mass="78127">NKIKEHLPKIIEILFKKNSALDSLELSHISSIPSSSSQTSFSNASNKTISKSNQSASNFSLLSLIKKPKNQPNPASQANLSTSQENKIKQLKTDQKTLSQYIKSFEAIVLKSILQYTMTSSVNLQAKIMDLLIQLILLNVDYCSLDGEKIFFDYVLKQLESMEQKRINENSKNYDPTSNSLSKSYMIDLNESFDYETVYLDPLNPFDLDAMLNKLYSHTENNFNSSSSYLATIGTSPLICLLNLRQQEHLQAHLIIPKIFEFLIELANSRQNSSKISNKDRSSGLLGMSEIMRLCDNLIASENSFHTHVLMALRPIVIDLFLNRSMEDSRELEMQHEVIIKTMLRFVHYPSIWPLLNLVVLKLKKDNVDKWKKVSRQICDSIFDSIKSSKLKILDYNGHELRSVHRYSLSYIPCIESTKSLIQLFGHLHSSVYRPIDFIIMSMFEKSKELIFQENISTNLPENLSLFILHLYLLFTNASEDQILFRLQCLTEQISQMFHNDNQANKSSRKGSLDVLNFENENISMSASSNSFLFTFDYLENGEYDFSDSALFLGKFLLKILDVSFLYVRKNFKFNPNWFISAQNLASSTNSGAFLREHEMDELLNLNMVQHLIANQLQILIYIITCEKFAKISDVLSKLINFKSELYAERKFRRENLSRSEKFNCEYNMESHCGNIF</sequence>